<evidence type="ECO:0000256" key="6">
    <source>
        <dbReference type="ARBA" id="ARBA00023136"/>
    </source>
</evidence>
<dbReference type="GO" id="GO:0051301">
    <property type="term" value="P:cell division"/>
    <property type="evidence" value="ECO:0007669"/>
    <property type="project" value="UniProtKB-KW"/>
</dbReference>
<evidence type="ECO:0000259" key="10">
    <source>
        <dbReference type="PROSITE" id="PS51779"/>
    </source>
</evidence>
<evidence type="ECO:0000256" key="8">
    <source>
        <dbReference type="SAM" id="MobiDB-lite"/>
    </source>
</evidence>
<keyword evidence="3 11" id="KW-0132">Cell division</keyword>
<evidence type="ECO:0000256" key="3">
    <source>
        <dbReference type="ARBA" id="ARBA00022618"/>
    </source>
</evidence>
<dbReference type="InterPro" id="IPR050487">
    <property type="entry name" value="FtsQ_DivIB"/>
</dbReference>
<keyword evidence="2" id="KW-1003">Cell membrane</keyword>
<dbReference type="PANTHER" id="PTHR37820">
    <property type="entry name" value="CELL DIVISION PROTEIN DIVIB"/>
    <property type="match status" value="1"/>
</dbReference>
<dbReference type="InterPro" id="IPR005548">
    <property type="entry name" value="Cell_div_FtsQ/DivIB_C"/>
</dbReference>
<dbReference type="RefSeq" id="WP_380136556.1">
    <property type="nucleotide sequence ID" value="NZ_JBHLUI010000007.1"/>
</dbReference>
<comment type="subcellular location">
    <subcellularLocation>
        <location evidence="1">Membrane</location>
    </subcellularLocation>
</comment>
<reference evidence="11 12" key="1">
    <citation type="submission" date="2024-09" db="EMBL/GenBank/DDBJ databases">
        <authorList>
            <person name="Sun Q."/>
            <person name="Mori K."/>
        </authorList>
    </citation>
    <scope>NUCLEOTIDE SEQUENCE [LARGE SCALE GENOMIC DNA]</scope>
    <source>
        <strain evidence="11 12">TISTR 1856</strain>
    </source>
</reference>
<accession>A0ABV5LXX6</accession>
<keyword evidence="5 9" id="KW-1133">Transmembrane helix</keyword>
<feature type="domain" description="POTRA" evidence="10">
    <location>
        <begin position="138"/>
        <end position="206"/>
    </location>
</feature>
<dbReference type="Gene3D" id="3.10.20.310">
    <property type="entry name" value="membrane protein fhac"/>
    <property type="match status" value="1"/>
</dbReference>
<feature type="compositionally biased region" description="Low complexity" evidence="8">
    <location>
        <begin position="67"/>
        <end position="85"/>
    </location>
</feature>
<sequence length="335" mass="34904">MSRPTPPRRPDPTGPVPSPTPAPERRGEAHPGAHPGSHPGAHPGSHPGARGDDRPARPPRPRPPASPDASGVATARAARPAVTRRPGPRRPGPERIADLAVVRASRRWHPGRRTLLGALAVLLLLGAAGWLLLASPFLRVETVRVEGTRLTDPAQVQRLAEAALGRPMLTAGSGEGEREVEALPFVASVSVQRHWPHELIVRVEERVGVAAVPAASGGVDLVDASGVVRLHAETPPPGVPLLGVDVARAGVGALEAARQVNAALPPDLRARVAEITASSPDDVRLRLAEGPEVVWGGADRPERKVEVLQRLLADPDVAGAERIDVSAPDAPAVAG</sequence>
<dbReference type="Proteomes" id="UP001589748">
    <property type="component" value="Unassembled WGS sequence"/>
</dbReference>
<proteinExistence type="predicted"/>
<protein>
    <submittedName>
        <fullName evidence="11">Cell division protein FtsQ/DivIB</fullName>
    </submittedName>
</protein>
<keyword evidence="4 9" id="KW-0812">Transmembrane</keyword>
<evidence type="ECO:0000256" key="5">
    <source>
        <dbReference type="ARBA" id="ARBA00022989"/>
    </source>
</evidence>
<dbReference type="Pfam" id="PF08478">
    <property type="entry name" value="POTRA_1"/>
    <property type="match status" value="1"/>
</dbReference>
<keyword evidence="7" id="KW-0131">Cell cycle</keyword>
<evidence type="ECO:0000313" key="11">
    <source>
        <dbReference type="EMBL" id="MFB9378893.1"/>
    </source>
</evidence>
<dbReference type="InterPro" id="IPR034746">
    <property type="entry name" value="POTRA"/>
</dbReference>
<keyword evidence="12" id="KW-1185">Reference proteome</keyword>
<comment type="caution">
    <text evidence="11">The sequence shown here is derived from an EMBL/GenBank/DDBJ whole genome shotgun (WGS) entry which is preliminary data.</text>
</comment>
<dbReference type="PANTHER" id="PTHR37820:SF1">
    <property type="entry name" value="CELL DIVISION PROTEIN FTSQ"/>
    <property type="match status" value="1"/>
</dbReference>
<dbReference type="InterPro" id="IPR013685">
    <property type="entry name" value="POTRA_FtsQ_type"/>
</dbReference>
<dbReference type="Pfam" id="PF03799">
    <property type="entry name" value="FtsQ_DivIB_C"/>
    <property type="match status" value="1"/>
</dbReference>
<name>A0ABV5LXX6_9ACTN</name>
<dbReference type="EMBL" id="JBHMDM010000013">
    <property type="protein sequence ID" value="MFB9378893.1"/>
    <property type="molecule type" value="Genomic_DNA"/>
</dbReference>
<feature type="transmembrane region" description="Helical" evidence="9">
    <location>
        <begin position="115"/>
        <end position="133"/>
    </location>
</feature>
<dbReference type="PROSITE" id="PS51779">
    <property type="entry name" value="POTRA"/>
    <property type="match status" value="1"/>
</dbReference>
<gene>
    <name evidence="11" type="ORF">ACFFVI_18190</name>
</gene>
<evidence type="ECO:0000256" key="7">
    <source>
        <dbReference type="ARBA" id="ARBA00023306"/>
    </source>
</evidence>
<evidence type="ECO:0000256" key="4">
    <source>
        <dbReference type="ARBA" id="ARBA00022692"/>
    </source>
</evidence>
<evidence type="ECO:0000313" key="12">
    <source>
        <dbReference type="Proteomes" id="UP001589748"/>
    </source>
</evidence>
<feature type="compositionally biased region" description="Pro residues" evidence="8">
    <location>
        <begin position="1"/>
        <end position="22"/>
    </location>
</feature>
<evidence type="ECO:0000256" key="2">
    <source>
        <dbReference type="ARBA" id="ARBA00022475"/>
    </source>
</evidence>
<keyword evidence="6 9" id="KW-0472">Membrane</keyword>
<evidence type="ECO:0000256" key="1">
    <source>
        <dbReference type="ARBA" id="ARBA00004370"/>
    </source>
</evidence>
<feature type="region of interest" description="Disordered" evidence="8">
    <location>
        <begin position="1"/>
        <end position="94"/>
    </location>
</feature>
<evidence type="ECO:0000256" key="9">
    <source>
        <dbReference type="SAM" id="Phobius"/>
    </source>
</evidence>
<organism evidence="11 12">
    <name type="scientific">Kineococcus gynurae</name>
    <dbReference type="NCBI Taxonomy" id="452979"/>
    <lineage>
        <taxon>Bacteria</taxon>
        <taxon>Bacillati</taxon>
        <taxon>Actinomycetota</taxon>
        <taxon>Actinomycetes</taxon>
        <taxon>Kineosporiales</taxon>
        <taxon>Kineosporiaceae</taxon>
        <taxon>Kineococcus</taxon>
    </lineage>
</organism>